<accession>Q30PU0</accession>
<reference evidence="2 3" key="1">
    <citation type="journal article" date="2008" name="Appl. Environ. Microbiol.">
        <title>Genome of the epsilonproteobacterial chemolithoautotroph Sulfurimonas denitrificans.</title>
        <authorList>
            <person name="Sievert S.M."/>
            <person name="Scott K.M."/>
            <person name="Klotz M.G."/>
            <person name="Chain P.S.G."/>
            <person name="Hauser L.J."/>
            <person name="Hemp J."/>
            <person name="Huegler M."/>
            <person name="Land M."/>
            <person name="Lapidus A."/>
            <person name="Larimer F.W."/>
            <person name="Lucas S."/>
            <person name="Malfatti S.A."/>
            <person name="Meyer F."/>
            <person name="Paulsen I.T."/>
            <person name="Ren Q."/>
            <person name="Simon J."/>
            <person name="Bailey K."/>
            <person name="Diaz E."/>
            <person name="Fitzpatrick K.A."/>
            <person name="Glover B."/>
            <person name="Gwatney N."/>
            <person name="Korajkic A."/>
            <person name="Long A."/>
            <person name="Mobberley J.M."/>
            <person name="Pantry S.N."/>
            <person name="Pazder G."/>
            <person name="Peterson S."/>
            <person name="Quintanilla J.D."/>
            <person name="Sprinkle R."/>
            <person name="Stephens J."/>
            <person name="Thomas P."/>
            <person name="Vaughn R."/>
            <person name="Weber M.J."/>
            <person name="Wooten L.L."/>
        </authorList>
    </citation>
    <scope>NUCLEOTIDE SEQUENCE [LARGE SCALE GENOMIC DNA]</scope>
    <source>
        <strain evidence="3">ATCC 33889 / DSM 1251</strain>
    </source>
</reference>
<organism evidence="2 3">
    <name type="scientific">Sulfurimonas denitrificans (strain ATCC 33889 / DSM 1251)</name>
    <name type="common">Thiomicrospira denitrificans (strain ATCC 33889 / DSM 1251)</name>
    <dbReference type="NCBI Taxonomy" id="326298"/>
    <lineage>
        <taxon>Bacteria</taxon>
        <taxon>Pseudomonadati</taxon>
        <taxon>Campylobacterota</taxon>
        <taxon>Epsilonproteobacteria</taxon>
        <taxon>Campylobacterales</taxon>
        <taxon>Sulfurimonadaceae</taxon>
        <taxon>Sulfurimonas</taxon>
    </lineage>
</organism>
<dbReference type="eggNOG" id="COG2931">
    <property type="taxonomic scope" value="Bacteria"/>
</dbReference>
<dbReference type="OrthoDB" id="6857423at2"/>
<dbReference type="GO" id="GO:0005509">
    <property type="term" value="F:calcium ion binding"/>
    <property type="evidence" value="ECO:0007669"/>
    <property type="project" value="InterPro"/>
</dbReference>
<evidence type="ECO:0000256" key="1">
    <source>
        <dbReference type="SAM" id="MobiDB-lite"/>
    </source>
</evidence>
<evidence type="ECO:0000313" key="3">
    <source>
        <dbReference type="Proteomes" id="UP000002714"/>
    </source>
</evidence>
<dbReference type="RefSeq" id="WP_011373332.1">
    <property type="nucleotide sequence ID" value="NC_007575.1"/>
</dbReference>
<keyword evidence="3" id="KW-1185">Reference proteome</keyword>
<dbReference type="STRING" id="326298.Suden_1716"/>
<dbReference type="EMBL" id="CP000153">
    <property type="protein sequence ID" value="ABB44991.1"/>
    <property type="molecule type" value="Genomic_DNA"/>
</dbReference>
<evidence type="ECO:0000313" key="2">
    <source>
        <dbReference type="EMBL" id="ABB44991.1"/>
    </source>
</evidence>
<dbReference type="Proteomes" id="UP000002714">
    <property type="component" value="Chromosome"/>
</dbReference>
<sequence>MPANGSGTRTQSDVTVTGGNNTTTVTVNQDAAVTAVDAVDAVAGANETATVVFSALTIGQTVILDGLTFTASAAMTATEAATIFENLAAGATHGAATKGVYTGALSSDYTTGAVSGTSSNTVVFTSVVKANDGTNIANTGTGTAAVTVVNGSSATTAVTGVAGIVGGAVVIADGATTTDTIATVTLDGYGASSTITSDALTTLSIANSAQDLTITNATATTLALTVDNVTAGSVVDDNSGTYTTINITTANADSDIDLDAAAATTLTVAGTNALDLTGATLTALTTLTVSGSASLTMDGDEADTLTSVNTSATTGTTTITIGGDTATYTGGAGVDNVTLDSTTVNKAINLGAGNNSLTLATGTTSLTTEMIAGSGTDTLVMASADAITASSTTVFETKITGFEKLSLGANTTTGTVDLANMDDMSYVVSANSAAGAEIQTFTITHGTDAEVAEVQTFTTTGSTGAGTAVVAGVNVAIGGALTADQVGALIAAEDYSGNANISSVTYLGGIVRITYTTAAGDQAAAVINDDNGNTGIVFGAVLDNAVAYDSNTGNIAIEGVNVAVAADLTADQVGALITAADYSSTTIASVAYNSTTDTVTVTYDAGVNEAATTAVDTDTTGVAFGSITTTVDGSATTALTLDNMANNGTLELTAAGSGVVVTMDDATSTTADIFNILLSTNTNGTVAMGTVSVAGVETIHITTADTNTASTDSNVPAYTMTLSDAAVKTMTISGNAALTLTNTDNVALTSLNASSMTAALTATTNGTVAETITGGSGNDVLTTSKSGDVLIGGEGNDTLTGTELVTLTGGAGNDIFVADTVSSNVNSYMTITDATAGDYIKFTGADSFASSAVELGSTAVFQDYANEAINLIGANDIAWFQFDGNTYLVMDKTDTTVFTENQDVIVKLTGLIDLSTATFNDTADTIQLF</sequence>
<dbReference type="PRINTS" id="PR00313">
    <property type="entry name" value="CABNDNGRPT"/>
</dbReference>
<proteinExistence type="predicted"/>
<feature type="compositionally biased region" description="Polar residues" evidence="1">
    <location>
        <begin position="1"/>
        <end position="12"/>
    </location>
</feature>
<dbReference type="Gene3D" id="2.150.10.10">
    <property type="entry name" value="Serralysin-like metalloprotease, C-terminal"/>
    <property type="match status" value="1"/>
</dbReference>
<protein>
    <submittedName>
        <fullName evidence="2">Hemolysin-type calcium-binding region</fullName>
    </submittedName>
</protein>
<dbReference type="InterPro" id="IPR011049">
    <property type="entry name" value="Serralysin-like_metalloprot_C"/>
</dbReference>
<dbReference type="KEGG" id="tdn:Suden_1716"/>
<feature type="compositionally biased region" description="Low complexity" evidence="1">
    <location>
        <begin position="13"/>
        <end position="23"/>
    </location>
</feature>
<gene>
    <name evidence="2" type="ordered locus">Suden_1716</name>
</gene>
<dbReference type="Pfam" id="PF00353">
    <property type="entry name" value="HemolysinCabind"/>
    <property type="match status" value="2"/>
</dbReference>
<dbReference type="HOGENOM" id="CLU_314712_0_0_7"/>
<feature type="region of interest" description="Disordered" evidence="1">
    <location>
        <begin position="1"/>
        <end position="23"/>
    </location>
</feature>
<dbReference type="InterPro" id="IPR001343">
    <property type="entry name" value="Hemolysn_Ca-bd"/>
</dbReference>
<dbReference type="SUPFAM" id="SSF51120">
    <property type="entry name" value="beta-Roll"/>
    <property type="match status" value="1"/>
</dbReference>
<dbReference type="AlphaFoldDB" id="Q30PU0"/>
<name>Q30PU0_SULDN</name>